<comment type="caution">
    <text evidence="4">The sequence shown here is derived from an EMBL/GenBank/DDBJ whole genome shotgun (WGS) entry which is preliminary data.</text>
</comment>
<evidence type="ECO:0008006" key="6">
    <source>
        <dbReference type="Google" id="ProtNLM"/>
    </source>
</evidence>
<evidence type="ECO:0000256" key="1">
    <source>
        <dbReference type="ARBA" id="ARBA00022737"/>
    </source>
</evidence>
<feature type="repeat" description="ANK" evidence="3">
    <location>
        <begin position="14"/>
        <end position="46"/>
    </location>
</feature>
<gene>
    <name evidence="4" type="ORF">MNOR_LOCUS26465</name>
</gene>
<keyword evidence="1" id="KW-0677">Repeat</keyword>
<sequence>LLEEGADINIITKNDVSPLWVASHKGYVDIVETLLQKNAQLYITSDSTDDIWQAIHISAYEGNLKVIMKLKEYGCDLNATTSQNNCTPLHLTVQEGILKVAEWLVMNGANPHACDQDGNTPIQIATMKRY</sequence>
<dbReference type="Pfam" id="PF12796">
    <property type="entry name" value="Ank_2"/>
    <property type="match status" value="1"/>
</dbReference>
<feature type="non-terminal residue" evidence="4">
    <location>
        <position position="130"/>
    </location>
</feature>
<dbReference type="PROSITE" id="PS50297">
    <property type="entry name" value="ANK_REP_REGION"/>
    <property type="match status" value="1"/>
</dbReference>
<feature type="repeat" description="ANK" evidence="3">
    <location>
        <begin position="84"/>
        <end position="116"/>
    </location>
</feature>
<feature type="non-terminal residue" evidence="4">
    <location>
        <position position="1"/>
    </location>
</feature>
<dbReference type="Pfam" id="PF00023">
    <property type="entry name" value="Ank"/>
    <property type="match status" value="1"/>
</dbReference>
<keyword evidence="5" id="KW-1185">Reference proteome</keyword>
<dbReference type="SMART" id="SM00248">
    <property type="entry name" value="ANK"/>
    <property type="match status" value="3"/>
</dbReference>
<proteinExistence type="predicted"/>
<evidence type="ECO:0000313" key="5">
    <source>
        <dbReference type="Proteomes" id="UP001497623"/>
    </source>
</evidence>
<dbReference type="PANTHER" id="PTHR24198">
    <property type="entry name" value="ANKYRIN REPEAT AND PROTEIN KINASE DOMAIN-CONTAINING PROTEIN"/>
    <property type="match status" value="1"/>
</dbReference>
<dbReference type="PROSITE" id="PS50088">
    <property type="entry name" value="ANK_REPEAT"/>
    <property type="match status" value="2"/>
</dbReference>
<organism evidence="4 5">
    <name type="scientific">Meganyctiphanes norvegica</name>
    <name type="common">Northern krill</name>
    <name type="synonym">Thysanopoda norvegica</name>
    <dbReference type="NCBI Taxonomy" id="48144"/>
    <lineage>
        <taxon>Eukaryota</taxon>
        <taxon>Metazoa</taxon>
        <taxon>Ecdysozoa</taxon>
        <taxon>Arthropoda</taxon>
        <taxon>Crustacea</taxon>
        <taxon>Multicrustacea</taxon>
        <taxon>Malacostraca</taxon>
        <taxon>Eumalacostraca</taxon>
        <taxon>Eucarida</taxon>
        <taxon>Euphausiacea</taxon>
        <taxon>Euphausiidae</taxon>
        <taxon>Meganyctiphanes</taxon>
    </lineage>
</organism>
<evidence type="ECO:0000313" key="4">
    <source>
        <dbReference type="EMBL" id="CAL4130281.1"/>
    </source>
</evidence>
<dbReference type="Proteomes" id="UP001497623">
    <property type="component" value="Unassembled WGS sequence"/>
</dbReference>
<name>A0AAV2RKQ4_MEGNR</name>
<reference evidence="4 5" key="1">
    <citation type="submission" date="2024-05" db="EMBL/GenBank/DDBJ databases">
        <authorList>
            <person name="Wallberg A."/>
        </authorList>
    </citation>
    <scope>NUCLEOTIDE SEQUENCE [LARGE SCALE GENOMIC DNA]</scope>
</reference>
<dbReference type="PANTHER" id="PTHR24198:SF194">
    <property type="entry name" value="INVERSIN-A"/>
    <property type="match status" value="1"/>
</dbReference>
<keyword evidence="2 3" id="KW-0040">ANK repeat</keyword>
<dbReference type="InterPro" id="IPR036770">
    <property type="entry name" value="Ankyrin_rpt-contain_sf"/>
</dbReference>
<protein>
    <recommendedName>
        <fullName evidence="6">Ankyrin</fullName>
    </recommendedName>
</protein>
<evidence type="ECO:0000256" key="2">
    <source>
        <dbReference type="ARBA" id="ARBA00023043"/>
    </source>
</evidence>
<dbReference type="InterPro" id="IPR002110">
    <property type="entry name" value="Ankyrin_rpt"/>
</dbReference>
<dbReference type="Gene3D" id="1.25.40.20">
    <property type="entry name" value="Ankyrin repeat-containing domain"/>
    <property type="match status" value="1"/>
</dbReference>
<dbReference type="SUPFAM" id="SSF48403">
    <property type="entry name" value="Ankyrin repeat"/>
    <property type="match status" value="1"/>
</dbReference>
<dbReference type="AlphaFoldDB" id="A0AAV2RKQ4"/>
<accession>A0AAV2RKQ4</accession>
<dbReference type="EMBL" id="CAXKWB010026470">
    <property type="protein sequence ID" value="CAL4130281.1"/>
    <property type="molecule type" value="Genomic_DNA"/>
</dbReference>
<evidence type="ECO:0000256" key="3">
    <source>
        <dbReference type="PROSITE-ProRule" id="PRU00023"/>
    </source>
</evidence>